<organism evidence="14 15">
    <name type="scientific">Xylocopa violacea</name>
    <name type="common">Violet carpenter bee</name>
    <name type="synonym">Apis violacea</name>
    <dbReference type="NCBI Taxonomy" id="135666"/>
    <lineage>
        <taxon>Eukaryota</taxon>
        <taxon>Metazoa</taxon>
        <taxon>Ecdysozoa</taxon>
        <taxon>Arthropoda</taxon>
        <taxon>Hexapoda</taxon>
        <taxon>Insecta</taxon>
        <taxon>Pterygota</taxon>
        <taxon>Neoptera</taxon>
        <taxon>Endopterygota</taxon>
        <taxon>Hymenoptera</taxon>
        <taxon>Apocrita</taxon>
        <taxon>Aculeata</taxon>
        <taxon>Apoidea</taxon>
        <taxon>Anthophila</taxon>
        <taxon>Apidae</taxon>
        <taxon>Xylocopa</taxon>
        <taxon>Xylocopa</taxon>
    </lineage>
</organism>
<evidence type="ECO:0000256" key="6">
    <source>
        <dbReference type="ARBA" id="ARBA00022679"/>
    </source>
</evidence>
<evidence type="ECO:0000256" key="10">
    <source>
        <dbReference type="ARBA" id="ARBA00022989"/>
    </source>
</evidence>
<comment type="pathway">
    <text evidence="2">Protein modification; protein glycosylation.</text>
</comment>
<keyword evidence="6" id="KW-0808">Transferase</keyword>
<dbReference type="PANTHER" id="PTHR23033">
    <property type="entry name" value="BETA1,3-GALACTOSYLTRANSFERASE"/>
    <property type="match status" value="1"/>
</dbReference>
<sequence length="320" mass="37754">MIEIYVPLNQCQSHKMNFYCFKSRSVFLIGFGIGFLLALFLLVAQHVFNCTSACQRTSLNHFSASRSALLKWFTSDTRTDKKPIFQIWKEFTNLTYDVWLKNKKLRLSDFDIDAYLYGPEIKKESEANWLKSHVHITCAVFVKKIKLAKAIQDTWGKHCNKIYFFGQEKSPKVSIVNFEIKLVSSWQLLCEAFNYIWRDNKDLEWLIFVKDDTLVIPENLRYMVGPLNHTRNYYLGHTVILWGQPYNVADAGYVISMGTLKKLINKFDNSEKCRTGGKYWKQEDYYLAKHLATMEIYPSDTRDQYFREESHVWKHKSGYI</sequence>
<dbReference type="Proteomes" id="UP001642520">
    <property type="component" value="Unassembled WGS sequence"/>
</dbReference>
<comment type="subcellular location">
    <subcellularLocation>
        <location evidence="1">Membrane</location>
        <topology evidence="1">Single-pass type II membrane protein</topology>
    </subcellularLocation>
</comment>
<protein>
    <recommendedName>
        <fullName evidence="4">N-acetylgalactosaminide beta-1,3-galactosyltransferase</fullName>
        <ecNumber evidence="4">2.4.1.122</ecNumber>
    </recommendedName>
</protein>
<keyword evidence="7 12" id="KW-0812">Transmembrane</keyword>
<keyword evidence="11 12" id="KW-0472">Membrane</keyword>
<evidence type="ECO:0000256" key="7">
    <source>
        <dbReference type="ARBA" id="ARBA00022692"/>
    </source>
</evidence>
<evidence type="ECO:0000259" key="13">
    <source>
        <dbReference type="Pfam" id="PF02434"/>
    </source>
</evidence>
<evidence type="ECO:0000313" key="15">
    <source>
        <dbReference type="Proteomes" id="UP001642520"/>
    </source>
</evidence>
<dbReference type="EMBL" id="CAXAJV020001292">
    <property type="protein sequence ID" value="CAL7942526.1"/>
    <property type="molecule type" value="Genomic_DNA"/>
</dbReference>
<dbReference type="Gene3D" id="3.90.550.50">
    <property type="match status" value="1"/>
</dbReference>
<evidence type="ECO:0000256" key="11">
    <source>
        <dbReference type="ARBA" id="ARBA00023136"/>
    </source>
</evidence>
<dbReference type="InterPro" id="IPR026050">
    <property type="entry name" value="C1GALT1/C1GALT1_chp1"/>
</dbReference>
<comment type="similarity">
    <text evidence="3">Belongs to the glycosyltransferase 31 family. Beta3-Gal-T subfamily.</text>
</comment>
<evidence type="ECO:0000256" key="3">
    <source>
        <dbReference type="ARBA" id="ARBA00006462"/>
    </source>
</evidence>
<keyword evidence="15" id="KW-1185">Reference proteome</keyword>
<gene>
    <name evidence="14" type="ORF">XYLVIOL_LOCUS5591</name>
</gene>
<feature type="domain" description="Fringe-like glycosyltransferase" evidence="13">
    <location>
        <begin position="150"/>
        <end position="238"/>
    </location>
</feature>
<dbReference type="EC" id="2.4.1.122" evidence="4"/>
<accession>A0ABP1NS93</accession>
<evidence type="ECO:0000256" key="9">
    <source>
        <dbReference type="ARBA" id="ARBA00022968"/>
    </source>
</evidence>
<keyword evidence="9" id="KW-0735">Signal-anchor</keyword>
<evidence type="ECO:0000256" key="8">
    <source>
        <dbReference type="ARBA" id="ARBA00022741"/>
    </source>
</evidence>
<keyword evidence="8" id="KW-0547">Nucleotide-binding</keyword>
<proteinExistence type="inferred from homology"/>
<dbReference type="PANTHER" id="PTHR23033:SF14">
    <property type="entry name" value="GLYCOPROTEIN-N-ACETYLGALACTOSAMINE 3-BETA-GALACTOSYLTRANSFERASE 1-RELATED"/>
    <property type="match status" value="1"/>
</dbReference>
<evidence type="ECO:0000256" key="4">
    <source>
        <dbReference type="ARBA" id="ARBA00012557"/>
    </source>
</evidence>
<name>A0ABP1NS93_XYLVO</name>
<comment type="caution">
    <text evidence="14">The sequence shown here is derived from an EMBL/GenBank/DDBJ whole genome shotgun (WGS) entry which is preliminary data.</text>
</comment>
<reference evidence="14 15" key="1">
    <citation type="submission" date="2024-08" db="EMBL/GenBank/DDBJ databases">
        <authorList>
            <person name="Will J Nash"/>
            <person name="Angela Man"/>
            <person name="Seanna McTaggart"/>
            <person name="Kendall Baker"/>
            <person name="Tom Barker"/>
            <person name="Leah Catchpole"/>
            <person name="Alex Durrant"/>
            <person name="Karim Gharbi"/>
            <person name="Naomi Irish"/>
            <person name="Gemy Kaithakottil"/>
            <person name="Debby Ku"/>
            <person name="Aaliyah Providence"/>
            <person name="Felix Shaw"/>
            <person name="David Swarbreck"/>
            <person name="Chris Watkins"/>
            <person name="Ann M. McCartney"/>
            <person name="Giulio Formenti"/>
            <person name="Alice Mouton"/>
            <person name="Noel Vella"/>
            <person name="Bjorn M von Reumont"/>
            <person name="Adriana Vella"/>
            <person name="Wilfried Haerty"/>
        </authorList>
    </citation>
    <scope>NUCLEOTIDE SEQUENCE [LARGE SCALE GENOMIC DNA]</scope>
</reference>
<evidence type="ECO:0000256" key="2">
    <source>
        <dbReference type="ARBA" id="ARBA00004922"/>
    </source>
</evidence>
<evidence type="ECO:0000256" key="5">
    <source>
        <dbReference type="ARBA" id="ARBA00022676"/>
    </source>
</evidence>
<evidence type="ECO:0000256" key="12">
    <source>
        <dbReference type="SAM" id="Phobius"/>
    </source>
</evidence>
<evidence type="ECO:0000256" key="1">
    <source>
        <dbReference type="ARBA" id="ARBA00004606"/>
    </source>
</evidence>
<evidence type="ECO:0000313" key="14">
    <source>
        <dbReference type="EMBL" id="CAL7942526.1"/>
    </source>
</evidence>
<dbReference type="InterPro" id="IPR003378">
    <property type="entry name" value="Fringe-like_glycosylTrfase"/>
</dbReference>
<keyword evidence="10 12" id="KW-1133">Transmembrane helix</keyword>
<keyword evidence="5" id="KW-0328">Glycosyltransferase</keyword>
<dbReference type="Pfam" id="PF02434">
    <property type="entry name" value="Fringe"/>
    <property type="match status" value="1"/>
</dbReference>
<feature type="transmembrane region" description="Helical" evidence="12">
    <location>
        <begin position="25"/>
        <end position="48"/>
    </location>
</feature>